<dbReference type="SUPFAM" id="SSF49447">
    <property type="entry name" value="Second domain of Mu2 adaptin subunit (ap50) of ap2 adaptor"/>
    <property type="match status" value="1"/>
</dbReference>
<dbReference type="InterPro" id="IPR043532">
    <property type="entry name" value="AP2_Mu_N"/>
</dbReference>
<organism evidence="9">
    <name type="scientific">Spongospora subterranea</name>
    <dbReference type="NCBI Taxonomy" id="70186"/>
    <lineage>
        <taxon>Eukaryota</taxon>
        <taxon>Sar</taxon>
        <taxon>Rhizaria</taxon>
        <taxon>Endomyxa</taxon>
        <taxon>Phytomyxea</taxon>
        <taxon>Plasmodiophorida</taxon>
        <taxon>Plasmodiophoridae</taxon>
        <taxon>Spongospora</taxon>
    </lineage>
</organism>
<evidence type="ECO:0000256" key="7">
    <source>
        <dbReference type="PIRNR" id="PIRNR005992"/>
    </source>
</evidence>
<evidence type="ECO:0000313" key="9">
    <source>
        <dbReference type="EMBL" id="CRZ09424.1"/>
    </source>
</evidence>
<dbReference type="AlphaFoldDB" id="A0A0H5RL25"/>
<sequence length="439" mass="49532">MISAVLLINVKGEIVISRFFRDDITKLDTDTFRLRVIAAKEAAAVPIIRIEDCSTMFIRHGDLHVVSMTKSNCHPALVFEYMFKLVEVFKAYFGGSFDEEAIRSNFVLVYELLDETMDYGFPQILSALSLKQYIKAATMKDVGSSESGAEPVDNNKITSEITGAIDWRQPGKFKYRNNEVYIDVLESVNILMSSDSTVLRSDVSGKIMLKCYLTGMPECRFGMNDKLVLDKEQSGRATSNKKSASGIAIDDCTFHRCVRLGRFDIDRSISFVPPDGDFQLMSYRITQNVNLPFSITPVITEHGKSRVSYRIALNGAFDKNLFATNVCMKIPCPKNTSTQTMHVGQGSTKYDPVTNTIQWKIRKFAGDARDVLNGEVHLKALLVDKPWQRPPIALEFQVNMYTASGLQVRSLKVVEKKHSYPTTKLVRYVTKNGQYQIRI</sequence>
<dbReference type="Pfam" id="PF00928">
    <property type="entry name" value="Adap_comp_sub"/>
    <property type="match status" value="1"/>
</dbReference>
<dbReference type="GO" id="GO:0005905">
    <property type="term" value="C:clathrin-coated pit"/>
    <property type="evidence" value="ECO:0007669"/>
    <property type="project" value="UniProtKB-KW"/>
</dbReference>
<evidence type="ECO:0000256" key="6">
    <source>
        <dbReference type="ARBA" id="ARBA00037878"/>
    </source>
</evidence>
<evidence type="ECO:0000256" key="5">
    <source>
        <dbReference type="ARBA" id="ARBA00023176"/>
    </source>
</evidence>
<dbReference type="GO" id="GO:0030131">
    <property type="term" value="C:clathrin adaptor complex"/>
    <property type="evidence" value="ECO:0007669"/>
    <property type="project" value="UniProtKB-UniRule"/>
</dbReference>
<dbReference type="FunFam" id="3.30.450.60:FF:000002">
    <property type="entry name" value="AP-2 complex subunit mu, putative"/>
    <property type="match status" value="1"/>
</dbReference>
<dbReference type="EMBL" id="HACM01008982">
    <property type="protein sequence ID" value="CRZ09424.1"/>
    <property type="molecule type" value="Transcribed_RNA"/>
</dbReference>
<dbReference type="SUPFAM" id="SSF64356">
    <property type="entry name" value="SNARE-like"/>
    <property type="match status" value="1"/>
</dbReference>
<dbReference type="Gene3D" id="2.60.40.1170">
    <property type="entry name" value="Mu homology domain, subdomain B"/>
    <property type="match status" value="2"/>
</dbReference>
<keyword evidence="4" id="KW-0472">Membrane</keyword>
<keyword evidence="5" id="KW-0168">Coated pit</keyword>
<keyword evidence="2" id="KW-0254">Endocytosis</keyword>
<evidence type="ECO:0000259" key="8">
    <source>
        <dbReference type="PROSITE" id="PS51072"/>
    </source>
</evidence>
<dbReference type="GO" id="GO:0006897">
    <property type="term" value="P:endocytosis"/>
    <property type="evidence" value="ECO:0007669"/>
    <property type="project" value="UniProtKB-KW"/>
</dbReference>
<name>A0A0H5RL25_9EUKA</name>
<dbReference type="InterPro" id="IPR001392">
    <property type="entry name" value="Clathrin_mu"/>
</dbReference>
<feature type="domain" description="MHD" evidence="8">
    <location>
        <begin position="177"/>
        <end position="438"/>
    </location>
</feature>
<evidence type="ECO:0000256" key="2">
    <source>
        <dbReference type="ARBA" id="ARBA00022583"/>
    </source>
</evidence>
<keyword evidence="3 7" id="KW-0653">Protein transport</keyword>
<reference evidence="9" key="1">
    <citation type="submission" date="2015-04" db="EMBL/GenBank/DDBJ databases">
        <title>The genome sequence of the plant pathogenic Rhizarian Plasmodiophora brassicae reveals insights in its biotrophic life cycle and the origin of chitin synthesis.</title>
        <authorList>
            <person name="Schwelm A."/>
            <person name="Fogelqvist J."/>
            <person name="Knaust A."/>
            <person name="Julke S."/>
            <person name="Lilja T."/>
            <person name="Dhandapani V."/>
            <person name="Bonilla-Rosso G."/>
            <person name="Karlsson M."/>
            <person name="Shevchenko A."/>
            <person name="Choi S.R."/>
            <person name="Kim H.G."/>
            <person name="Park J.Y."/>
            <person name="Lim Y.P."/>
            <person name="Ludwig-Muller J."/>
            <person name="Dixelius C."/>
        </authorList>
    </citation>
    <scope>NUCLEOTIDE SEQUENCE</scope>
    <source>
        <tissue evidence="9">Potato root galls</tissue>
    </source>
</reference>
<dbReference type="InterPro" id="IPR011012">
    <property type="entry name" value="Longin-like_dom_sf"/>
</dbReference>
<dbReference type="InterPro" id="IPR043512">
    <property type="entry name" value="Mu2_C"/>
</dbReference>
<dbReference type="PROSITE" id="PS51072">
    <property type="entry name" value="MHD"/>
    <property type="match status" value="1"/>
</dbReference>
<dbReference type="GO" id="GO:0006886">
    <property type="term" value="P:intracellular protein transport"/>
    <property type="evidence" value="ECO:0007669"/>
    <property type="project" value="UniProtKB-UniRule"/>
</dbReference>
<dbReference type="InterPro" id="IPR050431">
    <property type="entry name" value="Adaptor_comp_med_subunit"/>
</dbReference>
<comment type="similarity">
    <text evidence="7">Belongs to the adaptor complexes medium subunit family.</text>
</comment>
<dbReference type="CDD" id="cd09251">
    <property type="entry name" value="AP-2_Mu2_Cterm"/>
    <property type="match status" value="1"/>
</dbReference>
<dbReference type="InterPro" id="IPR036168">
    <property type="entry name" value="AP2_Mu_C_sf"/>
</dbReference>
<dbReference type="PIRSF" id="PIRSF005992">
    <property type="entry name" value="Clathrin_mu"/>
    <property type="match status" value="1"/>
</dbReference>
<evidence type="ECO:0000256" key="1">
    <source>
        <dbReference type="ARBA" id="ARBA00022448"/>
    </source>
</evidence>
<dbReference type="Pfam" id="PF01217">
    <property type="entry name" value="Clat_adaptor_s"/>
    <property type="match status" value="1"/>
</dbReference>
<evidence type="ECO:0000256" key="4">
    <source>
        <dbReference type="ARBA" id="ARBA00023136"/>
    </source>
</evidence>
<accession>A0A0H5RL25</accession>
<dbReference type="PANTHER" id="PTHR10529">
    <property type="entry name" value="AP COMPLEX SUBUNIT MU"/>
    <property type="match status" value="1"/>
</dbReference>
<keyword evidence="1 7" id="KW-0813">Transport</keyword>
<dbReference type="PRINTS" id="PR00314">
    <property type="entry name" value="CLATHRINADPT"/>
</dbReference>
<proteinExistence type="inferred from homology"/>
<comment type="subcellular location">
    <subcellularLocation>
        <location evidence="6">Membrane</location>
        <location evidence="6">Coated pit</location>
    </subcellularLocation>
</comment>
<evidence type="ECO:0000256" key="3">
    <source>
        <dbReference type="ARBA" id="ARBA00022927"/>
    </source>
</evidence>
<dbReference type="CDD" id="cd14836">
    <property type="entry name" value="AP2_Mu_N"/>
    <property type="match status" value="1"/>
</dbReference>
<dbReference type="InterPro" id="IPR028565">
    <property type="entry name" value="MHD"/>
</dbReference>
<protein>
    <recommendedName>
        <fullName evidence="8">MHD domain-containing protein</fullName>
    </recommendedName>
</protein>
<dbReference type="Gene3D" id="3.30.450.60">
    <property type="match status" value="1"/>
</dbReference>
<dbReference type="InterPro" id="IPR022775">
    <property type="entry name" value="AP_mu_sigma_su"/>
</dbReference>